<dbReference type="InterPro" id="IPR029033">
    <property type="entry name" value="His_PPase_superfam"/>
</dbReference>
<protein>
    <recommendedName>
        <fullName evidence="3">Phosphohistidine phosphatase</fullName>
    </recommendedName>
</protein>
<dbReference type="SUPFAM" id="SSF53254">
    <property type="entry name" value="Phosphoglycerate mutase-like"/>
    <property type="match status" value="1"/>
</dbReference>
<dbReference type="InterPro" id="IPR013078">
    <property type="entry name" value="His_Pase_superF_clade-1"/>
</dbReference>
<sequence>MKRISLLRHAEAAERSPAITDRERPLTKKGREDSRLMGGFLAKSDRLPGLALCSPSTRTRETLDGVNARLAEPLETMIDAAIYEATEEEILEAIKTLPDECDHVLVVGHNPGFHALGVRLADPHESDARELARIANKFPKGALAVFEFDIGAWRKADFGGGRLVQFTRPKDLRK</sequence>
<name>A0A2S7K9E9_9PROT</name>
<keyword evidence="2" id="KW-1185">Reference proteome</keyword>
<dbReference type="Pfam" id="PF00300">
    <property type="entry name" value="His_Phos_1"/>
    <property type="match status" value="1"/>
</dbReference>
<proteinExistence type="predicted"/>
<dbReference type="Gene3D" id="3.40.50.1240">
    <property type="entry name" value="Phosphoglycerate mutase-like"/>
    <property type="match status" value="1"/>
</dbReference>
<reference evidence="1 2" key="1">
    <citation type="submission" date="2017-12" db="EMBL/GenBank/DDBJ databases">
        <authorList>
            <person name="Hurst M.R.H."/>
        </authorList>
    </citation>
    <scope>NUCLEOTIDE SEQUENCE [LARGE SCALE GENOMIC DNA]</scope>
    <source>
        <strain evidence="1 2">SY-3-19</strain>
    </source>
</reference>
<organism evidence="1 2">
    <name type="scientific">Hyphococcus luteus</name>
    <dbReference type="NCBI Taxonomy" id="2058213"/>
    <lineage>
        <taxon>Bacteria</taxon>
        <taxon>Pseudomonadati</taxon>
        <taxon>Pseudomonadota</taxon>
        <taxon>Alphaproteobacteria</taxon>
        <taxon>Parvularculales</taxon>
        <taxon>Parvularculaceae</taxon>
        <taxon>Hyphococcus</taxon>
    </lineage>
</organism>
<evidence type="ECO:0000313" key="1">
    <source>
        <dbReference type="EMBL" id="PQA89101.1"/>
    </source>
</evidence>
<dbReference type="PANTHER" id="PTHR47623">
    <property type="entry name" value="OS09G0287300 PROTEIN"/>
    <property type="match status" value="1"/>
</dbReference>
<evidence type="ECO:0000313" key="2">
    <source>
        <dbReference type="Proteomes" id="UP000239504"/>
    </source>
</evidence>
<dbReference type="EMBL" id="PJCH01000003">
    <property type="protein sequence ID" value="PQA89101.1"/>
    <property type="molecule type" value="Genomic_DNA"/>
</dbReference>
<comment type="caution">
    <text evidence="1">The sequence shown here is derived from an EMBL/GenBank/DDBJ whole genome shotgun (WGS) entry which is preliminary data.</text>
</comment>
<dbReference type="PANTHER" id="PTHR47623:SF1">
    <property type="entry name" value="OS09G0287300 PROTEIN"/>
    <property type="match status" value="1"/>
</dbReference>
<dbReference type="SMART" id="SM00855">
    <property type="entry name" value="PGAM"/>
    <property type="match status" value="1"/>
</dbReference>
<dbReference type="Proteomes" id="UP000239504">
    <property type="component" value="Unassembled WGS sequence"/>
</dbReference>
<gene>
    <name evidence="1" type="ORF">CW354_03910</name>
</gene>
<evidence type="ECO:0008006" key="3">
    <source>
        <dbReference type="Google" id="ProtNLM"/>
    </source>
</evidence>
<dbReference type="CDD" id="cd07067">
    <property type="entry name" value="HP_PGM_like"/>
    <property type="match status" value="1"/>
</dbReference>
<accession>A0A2S7K9E9</accession>
<dbReference type="AlphaFoldDB" id="A0A2S7K9E9"/>
<dbReference type="OrthoDB" id="9810154at2"/>
<dbReference type="RefSeq" id="WP_104828739.1">
    <property type="nucleotide sequence ID" value="NZ_PJCH01000003.1"/>
</dbReference>